<evidence type="ECO:0000313" key="13">
    <source>
        <dbReference type="Proteomes" id="UP001314170"/>
    </source>
</evidence>
<evidence type="ECO:0000256" key="2">
    <source>
        <dbReference type="ARBA" id="ARBA00022692"/>
    </source>
</evidence>
<accession>A0AAV1RJ06</accession>
<evidence type="ECO:0000256" key="8">
    <source>
        <dbReference type="ARBA" id="ARBA00023004"/>
    </source>
</evidence>
<dbReference type="PANTHER" id="PTHR21266">
    <property type="entry name" value="IRON-SULFUR DOMAIN CONTAINING PROTEIN"/>
    <property type="match status" value="1"/>
</dbReference>
<evidence type="ECO:0000313" key="12">
    <source>
        <dbReference type="EMBL" id="CAK7336425.1"/>
    </source>
</evidence>
<evidence type="ECO:0000259" key="11">
    <source>
        <dbReference type="PROSITE" id="PS51296"/>
    </source>
</evidence>
<feature type="domain" description="Rieske" evidence="11">
    <location>
        <begin position="86"/>
        <end position="155"/>
    </location>
</feature>
<evidence type="ECO:0000256" key="4">
    <source>
        <dbReference type="ARBA" id="ARBA00022723"/>
    </source>
</evidence>
<dbReference type="PROSITE" id="PS51296">
    <property type="entry name" value="RIESKE"/>
    <property type="match status" value="1"/>
</dbReference>
<comment type="caution">
    <text evidence="12">The sequence shown here is derived from an EMBL/GenBank/DDBJ whole genome shotgun (WGS) entry which is preliminary data.</text>
</comment>
<dbReference type="InterPro" id="IPR036922">
    <property type="entry name" value="Rieske_2Fe-2S_sf"/>
</dbReference>
<comment type="subcellular location">
    <subcellularLocation>
        <location evidence="1">Membrane</location>
    </subcellularLocation>
</comment>
<dbReference type="GO" id="GO:0046872">
    <property type="term" value="F:metal ion binding"/>
    <property type="evidence" value="ECO:0007669"/>
    <property type="project" value="UniProtKB-KW"/>
</dbReference>
<dbReference type="Gene3D" id="2.102.10.10">
    <property type="entry name" value="Rieske [2Fe-2S] iron-sulphur domain"/>
    <property type="match status" value="1"/>
</dbReference>
<keyword evidence="7" id="KW-0560">Oxidoreductase</keyword>
<keyword evidence="2" id="KW-0812">Transmembrane</keyword>
<keyword evidence="8" id="KW-0408">Iron</keyword>
<dbReference type="Proteomes" id="UP001314170">
    <property type="component" value="Unassembled WGS sequence"/>
</dbReference>
<dbReference type="GO" id="GO:0005737">
    <property type="term" value="C:cytoplasm"/>
    <property type="evidence" value="ECO:0007669"/>
    <property type="project" value="TreeGrafter"/>
</dbReference>
<protein>
    <recommendedName>
        <fullName evidence="11">Rieske domain-containing protein</fullName>
    </recommendedName>
</protein>
<evidence type="ECO:0000256" key="9">
    <source>
        <dbReference type="ARBA" id="ARBA00023014"/>
    </source>
</evidence>
<keyword evidence="3" id="KW-0001">2Fe-2S</keyword>
<organism evidence="12 13">
    <name type="scientific">Dovyalis caffra</name>
    <dbReference type="NCBI Taxonomy" id="77055"/>
    <lineage>
        <taxon>Eukaryota</taxon>
        <taxon>Viridiplantae</taxon>
        <taxon>Streptophyta</taxon>
        <taxon>Embryophyta</taxon>
        <taxon>Tracheophyta</taxon>
        <taxon>Spermatophyta</taxon>
        <taxon>Magnoliopsida</taxon>
        <taxon>eudicotyledons</taxon>
        <taxon>Gunneridae</taxon>
        <taxon>Pentapetalae</taxon>
        <taxon>rosids</taxon>
        <taxon>fabids</taxon>
        <taxon>Malpighiales</taxon>
        <taxon>Salicaceae</taxon>
        <taxon>Flacourtieae</taxon>
        <taxon>Dovyalis</taxon>
    </lineage>
</organism>
<dbReference type="PANTHER" id="PTHR21266:SF32">
    <property type="entry name" value="CHOLESTEROL 7-DESATURASE NVD"/>
    <property type="match status" value="1"/>
</dbReference>
<gene>
    <name evidence="12" type="ORF">DCAF_LOCUS11433</name>
</gene>
<evidence type="ECO:0000256" key="6">
    <source>
        <dbReference type="ARBA" id="ARBA00022989"/>
    </source>
</evidence>
<dbReference type="GO" id="GO:0051537">
    <property type="term" value="F:2 iron, 2 sulfur cluster binding"/>
    <property type="evidence" value="ECO:0007669"/>
    <property type="project" value="UniProtKB-KW"/>
</dbReference>
<evidence type="ECO:0000256" key="1">
    <source>
        <dbReference type="ARBA" id="ARBA00004370"/>
    </source>
</evidence>
<evidence type="ECO:0000256" key="10">
    <source>
        <dbReference type="ARBA" id="ARBA00023136"/>
    </source>
</evidence>
<dbReference type="InterPro" id="IPR017941">
    <property type="entry name" value="Rieske_2Fe-2S"/>
</dbReference>
<keyword evidence="13" id="KW-1185">Reference proteome</keyword>
<evidence type="ECO:0000256" key="7">
    <source>
        <dbReference type="ARBA" id="ARBA00023002"/>
    </source>
</evidence>
<dbReference type="InterPro" id="IPR050584">
    <property type="entry name" value="Cholesterol_7-desaturase"/>
</dbReference>
<dbReference type="SUPFAM" id="SSF50022">
    <property type="entry name" value="ISP domain"/>
    <property type="match status" value="1"/>
</dbReference>
<evidence type="ECO:0000256" key="5">
    <source>
        <dbReference type="ARBA" id="ARBA00022946"/>
    </source>
</evidence>
<reference evidence="12 13" key="1">
    <citation type="submission" date="2024-01" db="EMBL/GenBank/DDBJ databases">
        <authorList>
            <person name="Waweru B."/>
        </authorList>
    </citation>
    <scope>NUCLEOTIDE SEQUENCE [LARGE SCALE GENOMIC DNA]</scope>
</reference>
<evidence type="ECO:0000256" key="3">
    <source>
        <dbReference type="ARBA" id="ARBA00022714"/>
    </source>
</evidence>
<sequence>MNPDLPTLTNLPSLLSLPLLAHLNLHLFPTRRPPILFDEFTRKHLRNPSFSQLVSSSPFSRFDRVHGTNLNRENEGEKFDWYASGIRVMPICDLDKRVPHAKRVMGLDIVVWWDINETTWKVFNDSCPDGSTPLSEGRIDQWGRLRCVYHGWCFNGLVIANSSFKYHRMVLG</sequence>
<keyword evidence="9" id="KW-0411">Iron-sulfur</keyword>
<keyword evidence="10" id="KW-0472">Membrane</keyword>
<dbReference type="EMBL" id="CAWUPB010000994">
    <property type="protein sequence ID" value="CAK7336425.1"/>
    <property type="molecule type" value="Genomic_DNA"/>
</dbReference>
<dbReference type="Pfam" id="PF00355">
    <property type="entry name" value="Rieske"/>
    <property type="match status" value="1"/>
</dbReference>
<keyword evidence="4" id="KW-0479">Metal-binding</keyword>
<keyword evidence="5" id="KW-0809">Transit peptide</keyword>
<dbReference type="GO" id="GO:0016020">
    <property type="term" value="C:membrane"/>
    <property type="evidence" value="ECO:0007669"/>
    <property type="project" value="UniProtKB-SubCell"/>
</dbReference>
<proteinExistence type="predicted"/>
<keyword evidence="6" id="KW-1133">Transmembrane helix</keyword>
<dbReference type="GO" id="GO:0016491">
    <property type="term" value="F:oxidoreductase activity"/>
    <property type="evidence" value="ECO:0007669"/>
    <property type="project" value="UniProtKB-KW"/>
</dbReference>
<dbReference type="AlphaFoldDB" id="A0AAV1RJ06"/>
<name>A0AAV1RJ06_9ROSI</name>